<organism evidence="1 2">
    <name type="scientific">Pandoraea sputorum</name>
    <dbReference type="NCBI Taxonomy" id="93222"/>
    <lineage>
        <taxon>Bacteria</taxon>
        <taxon>Pseudomonadati</taxon>
        <taxon>Pseudomonadota</taxon>
        <taxon>Betaproteobacteria</taxon>
        <taxon>Burkholderiales</taxon>
        <taxon>Burkholderiaceae</taxon>
        <taxon>Pandoraea</taxon>
    </lineage>
</organism>
<name>A0A239SLL2_9BURK</name>
<sequence length="241" mass="26968">MQIENSVQSAGSHDGFPEFITRCWQDHTLHPKTVRTELHRFLATNAKIEHLIELSALACHIDAEHLGDWQSAMDYYARLHAAFPSLPEGVRHRLKRQREIITKALDVRAELAEFDERSVLYITALALPAATLQIDASAGQALLSQVIALLEMIGPEAPERRLVAVVTANLTCDIVQRYELPTDMRALLLRVAKTSHELWNDVGDASDKSRSAYRLSLASVRADEPVGNGSGRYPRFRHVEA</sequence>
<evidence type="ECO:0000313" key="2">
    <source>
        <dbReference type="Proteomes" id="UP000215126"/>
    </source>
</evidence>
<evidence type="ECO:0000313" key="1">
    <source>
        <dbReference type="EMBL" id="SNU86296.1"/>
    </source>
</evidence>
<dbReference type="EMBL" id="LT906435">
    <property type="protein sequence ID" value="SNU86296.1"/>
    <property type="molecule type" value="Genomic_DNA"/>
</dbReference>
<reference evidence="1 2" key="1">
    <citation type="submission" date="2017-06" db="EMBL/GenBank/DDBJ databases">
        <authorList>
            <consortium name="Pathogen Informatics"/>
        </authorList>
    </citation>
    <scope>NUCLEOTIDE SEQUENCE [LARGE SCALE GENOMIC DNA]</scope>
    <source>
        <strain evidence="1 2">NCTC13161</strain>
    </source>
</reference>
<keyword evidence="2" id="KW-1185">Reference proteome</keyword>
<proteinExistence type="predicted"/>
<dbReference type="KEGG" id="pspu:NA29_20130"/>
<dbReference type="AlphaFoldDB" id="A0A239SLL2"/>
<dbReference type="Proteomes" id="UP000215126">
    <property type="component" value="Chromosome 1"/>
</dbReference>
<dbReference type="GeneID" id="88095817"/>
<dbReference type="RefSeq" id="WP_039399526.1">
    <property type="nucleotide sequence ID" value="NZ_CABPRX010000004.1"/>
</dbReference>
<gene>
    <name evidence="1" type="ORF">SAMEA4530655_03199</name>
</gene>
<protein>
    <submittedName>
        <fullName evidence="1">Uncharacterized protein</fullName>
    </submittedName>
</protein>
<dbReference type="OrthoDB" id="5885326at2"/>
<accession>A0A239SLL2</accession>